<dbReference type="PRINTS" id="PR00477">
    <property type="entry name" value="PHGLYCKINASE"/>
</dbReference>
<evidence type="ECO:0000256" key="14">
    <source>
        <dbReference type="RuleBase" id="RU000696"/>
    </source>
</evidence>
<dbReference type="FunFam" id="3.40.50.1260:FF:000006">
    <property type="entry name" value="Phosphoglycerate kinase"/>
    <property type="match status" value="1"/>
</dbReference>
<feature type="binding site" evidence="11">
    <location>
        <position position="156"/>
    </location>
    <ligand>
        <name>(2R)-3-phosphoglycerate</name>
        <dbReference type="ChEBI" id="CHEBI:58272"/>
    </ligand>
</feature>
<evidence type="ECO:0000256" key="10">
    <source>
        <dbReference type="ARBA" id="ARBA00022842"/>
    </source>
</evidence>
<evidence type="ECO:0000313" key="15">
    <source>
        <dbReference type="EMBL" id="CAA0818522.1"/>
    </source>
</evidence>
<feature type="binding site" evidence="11">
    <location>
        <position position="41"/>
    </location>
    <ligand>
        <name>(2R)-3-phosphoglycerate</name>
        <dbReference type="ChEBI" id="CHEBI:58272"/>
    </ligand>
</feature>
<dbReference type="GO" id="GO:0043531">
    <property type="term" value="F:ADP binding"/>
    <property type="evidence" value="ECO:0007669"/>
    <property type="project" value="TreeGrafter"/>
</dbReference>
<dbReference type="AlphaFoldDB" id="A0A9N7N0H7"/>
<dbReference type="EC" id="2.7.2.3" evidence="5 13"/>
<comment type="cofactor">
    <cofactor evidence="2">
        <name>Mg(2+)</name>
        <dbReference type="ChEBI" id="CHEBI:18420"/>
    </cofactor>
</comment>
<keyword evidence="7" id="KW-0547">Nucleotide-binding</keyword>
<evidence type="ECO:0000256" key="8">
    <source>
        <dbReference type="ARBA" id="ARBA00022777"/>
    </source>
</evidence>
<gene>
    <name evidence="15" type="ORF">SHERM_00292</name>
</gene>
<protein>
    <recommendedName>
        <fullName evidence="5 13">Phosphoglycerate kinase</fullName>
        <ecNumber evidence="5 13">2.7.2.3</ecNumber>
    </recommendedName>
</protein>
<dbReference type="Pfam" id="PF00162">
    <property type="entry name" value="PGK"/>
    <property type="match status" value="1"/>
</dbReference>
<reference evidence="15" key="1">
    <citation type="submission" date="2019-12" db="EMBL/GenBank/DDBJ databases">
        <authorList>
            <person name="Scholes J."/>
        </authorList>
    </citation>
    <scope>NUCLEOTIDE SEQUENCE</scope>
</reference>
<feature type="binding site" evidence="12">
    <location>
        <position position="329"/>
    </location>
    <ligand>
        <name>ATP</name>
        <dbReference type="ChEBI" id="CHEBI:30616"/>
    </ligand>
</feature>
<feature type="binding site" evidence="11">
    <location>
        <position position="123"/>
    </location>
    <ligand>
        <name>(2R)-3-phosphoglycerate</name>
        <dbReference type="ChEBI" id="CHEBI:58272"/>
    </ligand>
</feature>
<comment type="caution">
    <text evidence="15">The sequence shown here is derived from an EMBL/GenBank/DDBJ whole genome shotgun (WGS) entry which is preliminary data.</text>
</comment>
<dbReference type="PANTHER" id="PTHR11406">
    <property type="entry name" value="PHOSPHOGLYCERATE KINASE"/>
    <property type="match status" value="1"/>
</dbReference>
<dbReference type="FunFam" id="3.40.50.1260:FF:000003">
    <property type="entry name" value="Phosphoglycerate kinase"/>
    <property type="match status" value="1"/>
</dbReference>
<dbReference type="EMBL" id="CACSLK010017224">
    <property type="protein sequence ID" value="CAA0818522.1"/>
    <property type="molecule type" value="Genomic_DNA"/>
</dbReference>
<evidence type="ECO:0000256" key="3">
    <source>
        <dbReference type="ARBA" id="ARBA00008982"/>
    </source>
</evidence>
<dbReference type="PROSITE" id="PS00111">
    <property type="entry name" value="PGLYCERATE_KINASE"/>
    <property type="match status" value="1"/>
</dbReference>
<keyword evidence="10" id="KW-0460">Magnesium</keyword>
<accession>A0A9N7N0H7</accession>
<comment type="similarity">
    <text evidence="3 13">Belongs to the phosphoglycerate kinase family.</text>
</comment>
<evidence type="ECO:0000256" key="6">
    <source>
        <dbReference type="ARBA" id="ARBA00022679"/>
    </source>
</evidence>
<evidence type="ECO:0000256" key="11">
    <source>
        <dbReference type="PIRSR" id="PIRSR000724-1"/>
    </source>
</evidence>
<comment type="catalytic activity">
    <reaction evidence="1 13">
        <text>(2R)-3-phosphoglycerate + ATP = (2R)-3-phospho-glyceroyl phosphate + ADP</text>
        <dbReference type="Rhea" id="RHEA:14801"/>
        <dbReference type="ChEBI" id="CHEBI:30616"/>
        <dbReference type="ChEBI" id="CHEBI:57604"/>
        <dbReference type="ChEBI" id="CHEBI:58272"/>
        <dbReference type="ChEBI" id="CHEBI:456216"/>
        <dbReference type="EC" id="2.7.2.3"/>
    </reaction>
</comment>
<evidence type="ECO:0000256" key="9">
    <source>
        <dbReference type="ARBA" id="ARBA00022840"/>
    </source>
</evidence>
<dbReference type="InterPro" id="IPR001576">
    <property type="entry name" value="Phosphoglycerate_kinase"/>
</dbReference>
<evidence type="ECO:0000256" key="5">
    <source>
        <dbReference type="ARBA" id="ARBA00013061"/>
    </source>
</evidence>
<evidence type="ECO:0000256" key="1">
    <source>
        <dbReference type="ARBA" id="ARBA00000642"/>
    </source>
</evidence>
<dbReference type="GO" id="GO:0005829">
    <property type="term" value="C:cytosol"/>
    <property type="evidence" value="ECO:0007669"/>
    <property type="project" value="TreeGrafter"/>
</dbReference>
<keyword evidence="8 13" id="KW-0418">Kinase</keyword>
<dbReference type="InterPro" id="IPR036043">
    <property type="entry name" value="Phosphoglycerate_kinase_sf"/>
</dbReference>
<dbReference type="OrthoDB" id="275353at2759"/>
<keyword evidence="16" id="KW-1185">Reference proteome</keyword>
<comment type="subunit">
    <text evidence="4 14">Monomer.</text>
</comment>
<dbReference type="GO" id="GO:0006096">
    <property type="term" value="P:glycolytic process"/>
    <property type="evidence" value="ECO:0007669"/>
    <property type="project" value="InterPro"/>
</dbReference>
<feature type="binding site" evidence="11">
    <location>
        <begin position="64"/>
        <end position="67"/>
    </location>
    <ligand>
        <name>substrate</name>
    </ligand>
</feature>
<dbReference type="PANTHER" id="PTHR11406:SF27">
    <property type="entry name" value="PHOSPHOGLYCERATE KINASE 3, CYTOSOLIC"/>
    <property type="match status" value="1"/>
</dbReference>
<proteinExistence type="inferred from homology"/>
<name>A0A9N7N0H7_STRHE</name>
<organism evidence="15 16">
    <name type="scientific">Striga hermonthica</name>
    <name type="common">Purple witchweed</name>
    <name type="synonym">Buchnera hermonthica</name>
    <dbReference type="NCBI Taxonomy" id="68872"/>
    <lineage>
        <taxon>Eukaryota</taxon>
        <taxon>Viridiplantae</taxon>
        <taxon>Streptophyta</taxon>
        <taxon>Embryophyta</taxon>
        <taxon>Tracheophyta</taxon>
        <taxon>Spermatophyta</taxon>
        <taxon>Magnoliopsida</taxon>
        <taxon>eudicotyledons</taxon>
        <taxon>Gunneridae</taxon>
        <taxon>Pentapetalae</taxon>
        <taxon>asterids</taxon>
        <taxon>lamiids</taxon>
        <taxon>Lamiales</taxon>
        <taxon>Orobanchaceae</taxon>
        <taxon>Buchnereae</taxon>
        <taxon>Striga</taxon>
    </lineage>
</organism>
<dbReference type="InterPro" id="IPR015911">
    <property type="entry name" value="Phosphoglycerate_kinase_CS"/>
</dbReference>
<evidence type="ECO:0000313" key="16">
    <source>
        <dbReference type="Proteomes" id="UP001153555"/>
    </source>
</evidence>
<evidence type="ECO:0000256" key="2">
    <source>
        <dbReference type="ARBA" id="ARBA00001946"/>
    </source>
</evidence>
<dbReference type="InterPro" id="IPR015824">
    <property type="entry name" value="Phosphoglycerate_kinase_N"/>
</dbReference>
<dbReference type="GO" id="GO:0004618">
    <property type="term" value="F:phosphoglycerate kinase activity"/>
    <property type="evidence" value="ECO:0007669"/>
    <property type="project" value="UniProtKB-EC"/>
</dbReference>
<dbReference type="Gene3D" id="3.40.50.1260">
    <property type="entry name" value="Phosphoglycerate kinase, N-terminal domain"/>
    <property type="match status" value="2"/>
</dbReference>
<evidence type="ECO:0000256" key="7">
    <source>
        <dbReference type="ARBA" id="ARBA00022741"/>
    </source>
</evidence>
<keyword evidence="9 12" id="KW-0067">ATP-binding</keyword>
<dbReference type="CDD" id="cd00318">
    <property type="entry name" value="Phosphoglycerate_kinase"/>
    <property type="match status" value="1"/>
</dbReference>
<evidence type="ECO:0000256" key="12">
    <source>
        <dbReference type="PIRSR" id="PIRSR000724-2"/>
    </source>
</evidence>
<sequence>MATKKSVGSLKEADLKGKRVFVRVDLNVPLDDNFNITDDTRIRAAVPTIKYLIGYGARVILSSHLGRPKGVTPKYSLKPLVPRLSELLGVEVVKMANDCIGEEVEKLVAGLSDGGVLLLENVRFYKEEEKNDPEFAKKLASLADLYVNDAFGTAHRAHASTEGVAKYLKPSVAGFLMQKELDYLVGAVSNPKKPFAAIVGGSKVSSKIGVIESLLEKVDLLLLGGGMIFTFYKAQGHSVGSSLVEEDKLDLANSLMEKAKAKGVNLLLPSDVVIADKFAADANSKIVQASAIPDGWMGLDIGPDSIKSFGEALDTTKTIIWNGPMGVFEFDKFAAGTEAIAKKLAELGGKGVTTIIGGGDSVAAVEKVGLADKMSHISTGGGASLELLEGKTLPGVLALDEA</sequence>
<dbReference type="Proteomes" id="UP001153555">
    <property type="component" value="Unassembled WGS sequence"/>
</dbReference>
<dbReference type="GO" id="GO:0006094">
    <property type="term" value="P:gluconeogenesis"/>
    <property type="evidence" value="ECO:0007669"/>
    <property type="project" value="TreeGrafter"/>
</dbReference>
<feature type="binding site" evidence="12">
    <location>
        <begin position="358"/>
        <end position="361"/>
    </location>
    <ligand>
        <name>ATP</name>
        <dbReference type="ChEBI" id="CHEBI:30616"/>
    </ligand>
</feature>
<keyword evidence="6 13" id="KW-0808">Transferase</keyword>
<dbReference type="GO" id="GO:0005524">
    <property type="term" value="F:ATP binding"/>
    <property type="evidence" value="ECO:0007669"/>
    <property type="project" value="UniProtKB-KW"/>
</dbReference>
<feature type="binding site" evidence="11">
    <location>
        <begin position="25"/>
        <end position="27"/>
    </location>
    <ligand>
        <name>substrate</name>
    </ligand>
</feature>
<dbReference type="HAMAP" id="MF_00145">
    <property type="entry name" value="Phosphoglyc_kinase"/>
    <property type="match status" value="1"/>
</dbReference>
<dbReference type="SUPFAM" id="SSF53748">
    <property type="entry name" value="Phosphoglycerate kinase"/>
    <property type="match status" value="1"/>
</dbReference>
<feature type="binding site" evidence="12">
    <location>
        <position position="207"/>
    </location>
    <ligand>
        <name>ATP</name>
        <dbReference type="ChEBI" id="CHEBI:30616"/>
    </ligand>
</feature>
<evidence type="ECO:0000256" key="4">
    <source>
        <dbReference type="ARBA" id="ARBA00011245"/>
    </source>
</evidence>
<evidence type="ECO:0000256" key="13">
    <source>
        <dbReference type="RuleBase" id="RU000532"/>
    </source>
</evidence>
<dbReference type="PIRSF" id="PIRSF000724">
    <property type="entry name" value="Pgk"/>
    <property type="match status" value="1"/>
</dbReference>